<dbReference type="InterPro" id="IPR000182">
    <property type="entry name" value="GNAT_dom"/>
</dbReference>
<dbReference type="SUPFAM" id="SSF55729">
    <property type="entry name" value="Acyl-CoA N-acyltransferases (Nat)"/>
    <property type="match status" value="1"/>
</dbReference>
<proteinExistence type="predicted"/>
<protein>
    <submittedName>
        <fullName evidence="2">GNAT family N-acyltransferase</fullName>
    </submittedName>
</protein>
<evidence type="ECO:0000313" key="3">
    <source>
        <dbReference type="Proteomes" id="UP001238088"/>
    </source>
</evidence>
<dbReference type="PANTHER" id="PTHR47237:SF2">
    <property type="entry name" value="BLL4206 PROTEIN"/>
    <property type="match status" value="1"/>
</dbReference>
<dbReference type="Pfam" id="PF18014">
    <property type="entry name" value="Acetyltransf_18"/>
    <property type="match status" value="1"/>
</dbReference>
<dbReference type="InterPro" id="IPR052729">
    <property type="entry name" value="Acyl/Acetyltrans_Enzymes"/>
</dbReference>
<keyword evidence="3" id="KW-1185">Reference proteome</keyword>
<dbReference type="PANTHER" id="PTHR47237">
    <property type="entry name" value="SLL0310 PROTEIN"/>
    <property type="match status" value="1"/>
</dbReference>
<name>A0ABU0AC24_9BACI</name>
<dbReference type="Gene3D" id="3.40.630.30">
    <property type="match status" value="1"/>
</dbReference>
<reference evidence="2 3" key="1">
    <citation type="submission" date="2023-07" db="EMBL/GenBank/DDBJ databases">
        <title>Genomic Encyclopedia of Type Strains, Phase IV (KMG-IV): sequencing the most valuable type-strain genomes for metagenomic binning, comparative biology and taxonomic classification.</title>
        <authorList>
            <person name="Goeker M."/>
        </authorList>
    </citation>
    <scope>NUCLEOTIDE SEQUENCE [LARGE SCALE GENOMIC DNA]</scope>
    <source>
        <strain evidence="2 3">DSM 23494</strain>
    </source>
</reference>
<dbReference type="CDD" id="cd04301">
    <property type="entry name" value="NAT_SF"/>
    <property type="match status" value="1"/>
</dbReference>
<dbReference type="Gene3D" id="3.40.630.90">
    <property type="match status" value="1"/>
</dbReference>
<dbReference type="InterPro" id="IPR041496">
    <property type="entry name" value="YitH/HolE_GNAT"/>
</dbReference>
<accession>A0ABU0AC24</accession>
<dbReference type="PROSITE" id="PS51186">
    <property type="entry name" value="GNAT"/>
    <property type="match status" value="1"/>
</dbReference>
<dbReference type="Pfam" id="PF13673">
    <property type="entry name" value="Acetyltransf_10"/>
    <property type="match status" value="1"/>
</dbReference>
<organism evidence="2 3">
    <name type="scientific">Cytobacillus purgationiresistens</name>
    <dbReference type="NCBI Taxonomy" id="863449"/>
    <lineage>
        <taxon>Bacteria</taxon>
        <taxon>Bacillati</taxon>
        <taxon>Bacillota</taxon>
        <taxon>Bacilli</taxon>
        <taxon>Bacillales</taxon>
        <taxon>Bacillaceae</taxon>
        <taxon>Cytobacillus</taxon>
    </lineage>
</organism>
<feature type="domain" description="N-acetyltransferase" evidence="1">
    <location>
        <begin position="19"/>
        <end position="160"/>
    </location>
</feature>
<evidence type="ECO:0000259" key="1">
    <source>
        <dbReference type="PROSITE" id="PS51186"/>
    </source>
</evidence>
<sequence>MFERNQVLGEKKMKEPHQLSIVQLNEEDIPGLITLSDSVGWDYDKEEIHTILSSGFIYGHKSEQGEIVSSAAVIQYDSVLASVGMVIVHNGFRRMGLANELMEKCIHTVSDRMPIMLIATEEGEPLYKKIGFTTVASVQKHLCHRFEPIPLAIEHNQSLEIYTNSDFSALHQLDRLAFGGSRETFLEKRIDQAEECILLKENNRIIGYGMAVRAPATLKIGSIVAPHSDAALLIIGKLAQNRKETLRLDIPSDQKNLSARLAPYGFQKVNEPPVMMFNGLKMPERNRTLYAIAAQIFG</sequence>
<dbReference type="EMBL" id="JAUSUB010000001">
    <property type="protein sequence ID" value="MDQ0268429.1"/>
    <property type="molecule type" value="Genomic_DNA"/>
</dbReference>
<evidence type="ECO:0000313" key="2">
    <source>
        <dbReference type="EMBL" id="MDQ0268429.1"/>
    </source>
</evidence>
<comment type="caution">
    <text evidence="2">The sequence shown here is derived from an EMBL/GenBank/DDBJ whole genome shotgun (WGS) entry which is preliminary data.</text>
</comment>
<gene>
    <name evidence="2" type="ORF">J2S17_000298</name>
</gene>
<dbReference type="InterPro" id="IPR016181">
    <property type="entry name" value="Acyl_CoA_acyltransferase"/>
</dbReference>
<dbReference type="Proteomes" id="UP001238088">
    <property type="component" value="Unassembled WGS sequence"/>
</dbReference>